<dbReference type="Proteomes" id="UP001320148">
    <property type="component" value="Chromosome"/>
</dbReference>
<accession>A0ABM7PP95</accession>
<feature type="transmembrane region" description="Helical" evidence="1">
    <location>
        <begin position="20"/>
        <end position="37"/>
    </location>
</feature>
<protein>
    <recommendedName>
        <fullName evidence="2">Transglutaminase-like domain-containing protein</fullName>
    </recommendedName>
</protein>
<feature type="transmembrane region" description="Helical" evidence="1">
    <location>
        <begin position="119"/>
        <end position="136"/>
    </location>
</feature>
<name>A0ABM7PP95_9BACT</name>
<gene>
    <name evidence="3" type="ORF">DSLASN_47410</name>
</gene>
<feature type="transmembrane region" description="Helical" evidence="1">
    <location>
        <begin position="173"/>
        <end position="192"/>
    </location>
</feature>
<reference evidence="3 4" key="1">
    <citation type="submission" date="2021-02" db="EMBL/GenBank/DDBJ databases">
        <title>Complete genome of Desulfoluna sp. strain ASN36.</title>
        <authorList>
            <person name="Takahashi A."/>
            <person name="Kojima H."/>
            <person name="Fukui M."/>
        </authorList>
    </citation>
    <scope>NUCLEOTIDE SEQUENCE [LARGE SCALE GENOMIC DNA]</scope>
    <source>
        <strain evidence="3 4">ASN36</strain>
    </source>
</reference>
<dbReference type="SUPFAM" id="SSF54001">
    <property type="entry name" value="Cysteine proteinases"/>
    <property type="match status" value="1"/>
</dbReference>
<dbReference type="RefSeq" id="WP_236890465.1">
    <property type="nucleotide sequence ID" value="NZ_AP024488.1"/>
</dbReference>
<keyword evidence="1" id="KW-0812">Transmembrane</keyword>
<dbReference type="PANTHER" id="PTHR42736">
    <property type="entry name" value="PROTEIN-GLUTAMINE GAMMA-GLUTAMYLTRANSFERASE"/>
    <property type="match status" value="1"/>
</dbReference>
<proteinExistence type="predicted"/>
<dbReference type="InterPro" id="IPR002931">
    <property type="entry name" value="Transglutaminase-like"/>
</dbReference>
<evidence type="ECO:0000256" key="1">
    <source>
        <dbReference type="SAM" id="Phobius"/>
    </source>
</evidence>
<keyword evidence="1" id="KW-0472">Membrane</keyword>
<evidence type="ECO:0000313" key="3">
    <source>
        <dbReference type="EMBL" id="BCS99109.1"/>
    </source>
</evidence>
<evidence type="ECO:0000259" key="2">
    <source>
        <dbReference type="SMART" id="SM00460"/>
    </source>
</evidence>
<dbReference type="InterPro" id="IPR052901">
    <property type="entry name" value="Bact_TGase-like"/>
</dbReference>
<organism evidence="3 4">
    <name type="scientific">Desulfoluna limicola</name>
    <dbReference type="NCBI Taxonomy" id="2810562"/>
    <lineage>
        <taxon>Bacteria</taxon>
        <taxon>Pseudomonadati</taxon>
        <taxon>Thermodesulfobacteriota</taxon>
        <taxon>Desulfobacteria</taxon>
        <taxon>Desulfobacterales</taxon>
        <taxon>Desulfolunaceae</taxon>
        <taxon>Desulfoluna</taxon>
    </lineage>
</organism>
<sequence>MQEKTKYKPVKKGRHPREEAVKGTLASLVAALVAGLLPHMLHLSPWIPIWCFGFWGYAVLSESKGWPLPRTIPRMCLTFLGLAGVFVSTGGIIDNTFGASLLCVMAGLKTLEVRRERDLFISIFIAYFMVVSSLFFSASLLMTLYMVMAMIHISAILLRLNAPGVPLKEAFKVSGAITAKAIPLTLVLFFFFPRIDGNLFGITSSRTATSGFSNTLSPGSVSTLTRSNDPVFRVTFNGPTPAPDLRYFRGIVFQEFDGRTWRAQTIPPTGAYIESSAGPVSYEIMFETKNVDRFFPLDLPLKIPRDAGIRADYTLKTPRGGIKEAPYTFQSATTYNTGALNQWESVFSRLPSGGNPKSRSLARQWREESQGAEQVVEKALSYLGANGFLYTLQPPALGEDPVDSFLFDSRRGFCEHYASAFTYLMRAAGIPARIVGGYLGGTVNPFGGYLIVRQSDAHAWTEVWIRGKGWLRVDPTSVVAPERVVRGAGFGLPEFERPSFFIGDGASFLARGVNRLRLGWDSINYQWDQQVIGYSFTLQSTLLKKLGISSRNWKGWFKATAWVVALCGTTFAMAWLILELRGRRKTPRVKASWNLYQQKLEKQGVHCHASTGPVDFLDVIKKSHPHLYPDARAITHLYVEITYGRETGNKEKQRKLQRLVNRFDPGKVSPRTPGLNAGV</sequence>
<feature type="transmembrane region" description="Helical" evidence="1">
    <location>
        <begin position="559"/>
        <end position="578"/>
    </location>
</feature>
<evidence type="ECO:0000313" key="4">
    <source>
        <dbReference type="Proteomes" id="UP001320148"/>
    </source>
</evidence>
<dbReference type="PANTHER" id="PTHR42736:SF1">
    <property type="entry name" value="PROTEIN-GLUTAMINE GAMMA-GLUTAMYLTRANSFERASE"/>
    <property type="match status" value="1"/>
</dbReference>
<feature type="transmembrane region" description="Helical" evidence="1">
    <location>
        <begin position="142"/>
        <end position="161"/>
    </location>
</feature>
<dbReference type="SMART" id="SM00460">
    <property type="entry name" value="TGc"/>
    <property type="match status" value="1"/>
</dbReference>
<keyword evidence="1" id="KW-1133">Transmembrane helix</keyword>
<dbReference type="EMBL" id="AP024488">
    <property type="protein sequence ID" value="BCS99109.1"/>
    <property type="molecule type" value="Genomic_DNA"/>
</dbReference>
<dbReference type="Gene3D" id="3.10.620.30">
    <property type="match status" value="1"/>
</dbReference>
<dbReference type="Pfam" id="PF11992">
    <property type="entry name" value="TgpA_N"/>
    <property type="match status" value="1"/>
</dbReference>
<feature type="transmembrane region" description="Helical" evidence="1">
    <location>
        <begin position="72"/>
        <end position="90"/>
    </location>
</feature>
<feature type="domain" description="Transglutaminase-like" evidence="2">
    <location>
        <begin position="406"/>
        <end position="477"/>
    </location>
</feature>
<dbReference type="InterPro" id="IPR021878">
    <property type="entry name" value="TgpA_N"/>
</dbReference>
<dbReference type="InterPro" id="IPR025403">
    <property type="entry name" value="TgpA-like_C"/>
</dbReference>
<dbReference type="Pfam" id="PF13559">
    <property type="entry name" value="DUF4129"/>
    <property type="match status" value="1"/>
</dbReference>
<dbReference type="Pfam" id="PF01841">
    <property type="entry name" value="Transglut_core"/>
    <property type="match status" value="1"/>
</dbReference>
<dbReference type="InterPro" id="IPR038765">
    <property type="entry name" value="Papain-like_cys_pep_sf"/>
</dbReference>
<keyword evidence="4" id="KW-1185">Reference proteome</keyword>